<dbReference type="SUPFAM" id="SSF57610">
    <property type="entry name" value="Thyroglobulin type-1 domain"/>
    <property type="match status" value="2"/>
</dbReference>
<evidence type="ECO:0000256" key="2">
    <source>
        <dbReference type="ARBA" id="ARBA00022525"/>
    </source>
</evidence>
<dbReference type="InterPro" id="IPR000716">
    <property type="entry name" value="Thyroglobulin_1"/>
</dbReference>
<reference evidence="7" key="1">
    <citation type="submission" date="2022-08" db="UniProtKB">
        <authorList>
            <consortium name="EnsemblMetazoa"/>
        </authorList>
    </citation>
    <scope>IDENTIFICATION</scope>
    <source>
        <strain evidence="7">Israel</strain>
    </source>
</reference>
<keyword evidence="4 5" id="KW-1015">Disulfide bond</keyword>
<accession>A0A1B0DPZ9</accession>
<dbReference type="GO" id="GO:0005604">
    <property type="term" value="C:basement membrane"/>
    <property type="evidence" value="ECO:0007669"/>
    <property type="project" value="TreeGrafter"/>
</dbReference>
<dbReference type="Proteomes" id="UP000092462">
    <property type="component" value="Unassembled WGS sequence"/>
</dbReference>
<dbReference type="EnsemblMetazoa" id="PPAI010589-RA">
    <property type="protein sequence ID" value="PPAI010589-PA"/>
    <property type="gene ID" value="PPAI010589"/>
</dbReference>
<keyword evidence="2" id="KW-0964">Secreted</keyword>
<evidence type="ECO:0000313" key="7">
    <source>
        <dbReference type="EnsemblMetazoa" id="PPAI010589-PA"/>
    </source>
</evidence>
<dbReference type="CDD" id="cd00191">
    <property type="entry name" value="TY"/>
    <property type="match status" value="1"/>
</dbReference>
<dbReference type="VEuPathDB" id="VectorBase:PPAPM1_003052"/>
<feature type="domain" description="Thyroglobulin type-1" evidence="6">
    <location>
        <begin position="151"/>
        <end position="206"/>
    </location>
</feature>
<evidence type="ECO:0000256" key="3">
    <source>
        <dbReference type="ARBA" id="ARBA00022737"/>
    </source>
</evidence>
<organism evidence="7 8">
    <name type="scientific">Phlebotomus papatasi</name>
    <name type="common">Sandfly</name>
    <dbReference type="NCBI Taxonomy" id="29031"/>
    <lineage>
        <taxon>Eukaryota</taxon>
        <taxon>Metazoa</taxon>
        <taxon>Ecdysozoa</taxon>
        <taxon>Arthropoda</taxon>
        <taxon>Hexapoda</taxon>
        <taxon>Insecta</taxon>
        <taxon>Pterygota</taxon>
        <taxon>Neoptera</taxon>
        <taxon>Endopterygota</taxon>
        <taxon>Diptera</taxon>
        <taxon>Nematocera</taxon>
        <taxon>Psychodoidea</taxon>
        <taxon>Psychodidae</taxon>
        <taxon>Phlebotomus</taxon>
        <taxon>Phlebotomus</taxon>
    </lineage>
</organism>
<dbReference type="GO" id="GO:0005615">
    <property type="term" value="C:extracellular space"/>
    <property type="evidence" value="ECO:0007669"/>
    <property type="project" value="TreeGrafter"/>
</dbReference>
<dbReference type="PROSITE" id="PS51162">
    <property type="entry name" value="THYROGLOBULIN_1_2"/>
    <property type="match status" value="2"/>
</dbReference>
<dbReference type="InterPro" id="IPR051950">
    <property type="entry name" value="Dev_reg/Prot_inhib"/>
</dbReference>
<dbReference type="GO" id="GO:0007160">
    <property type="term" value="P:cell-matrix adhesion"/>
    <property type="evidence" value="ECO:0007669"/>
    <property type="project" value="TreeGrafter"/>
</dbReference>
<dbReference type="AlphaFoldDB" id="A0A1B0DPZ9"/>
<feature type="disulfide bond" evidence="5">
    <location>
        <begin position="47"/>
        <end position="67"/>
    </location>
</feature>
<dbReference type="InterPro" id="IPR036857">
    <property type="entry name" value="Thyroglobulin_1_sf"/>
</dbReference>
<comment type="subcellular location">
    <subcellularLocation>
        <location evidence="1">Secreted</location>
    </subcellularLocation>
</comment>
<sequence>PRCDPDTGSWSPVQCLGKPVSAEEPKGRAFRVDVPNQDDQGIGVCWCADKKGAPLRGSLTRNIEPVCNHRQARRRMNDDEMQDPVMEELIRQMTIMVEDNLVEDEADITTESLLKHISTTLALNDKVLHKSSTSNPRQERLSSTRQLVASSTRCEALKLNAPFPVSCDEEGGFAPTQCNLDICWCVDAAGNQLPLSSTFKSGAKQCVFTPIDLVAIELHLNNPERRMYRNVYEILRDELTHLLGDTPDNLRVHENTDGSIMVKFDLTGPRKIDEAFAIEEMVKQSNLQLVGGELRPDITLSRFLHRNSQIPVPQPASGIPETTFQTIVFIMATASAFLVSVFVIFVMLKRGRSKNKQFPGEKYTMGDKYLDYGSPIFVLAAKDGSSK</sequence>
<keyword evidence="3" id="KW-0677">Repeat</keyword>
<evidence type="ECO:0000256" key="5">
    <source>
        <dbReference type="PROSITE-ProRule" id="PRU00500"/>
    </source>
</evidence>
<evidence type="ECO:0000313" key="8">
    <source>
        <dbReference type="Proteomes" id="UP000092462"/>
    </source>
</evidence>
<name>A0A1B0DPZ9_PHLPP</name>
<protein>
    <recommendedName>
        <fullName evidence="6">Thyroglobulin type-1 domain-containing protein</fullName>
    </recommendedName>
</protein>
<dbReference type="Pfam" id="PF00086">
    <property type="entry name" value="Thyroglobulin_1"/>
    <property type="match status" value="2"/>
</dbReference>
<evidence type="ECO:0000256" key="4">
    <source>
        <dbReference type="ARBA" id="ARBA00023157"/>
    </source>
</evidence>
<dbReference type="EMBL" id="AJVK01018694">
    <property type="status" value="NOT_ANNOTATED_CDS"/>
    <property type="molecule type" value="Genomic_DNA"/>
</dbReference>
<dbReference type="PANTHER" id="PTHR12352:SF31">
    <property type="entry name" value="PAPILIN-LIKE PROTEIN"/>
    <property type="match status" value="1"/>
</dbReference>
<evidence type="ECO:0000256" key="1">
    <source>
        <dbReference type="ARBA" id="ARBA00004613"/>
    </source>
</evidence>
<evidence type="ECO:0000259" key="6">
    <source>
        <dbReference type="PROSITE" id="PS51162"/>
    </source>
</evidence>
<feature type="domain" description="Thyroglobulin type-1" evidence="6">
    <location>
        <begin position="1"/>
        <end position="67"/>
    </location>
</feature>
<dbReference type="Gene3D" id="4.10.800.10">
    <property type="entry name" value="Thyroglobulin type-1"/>
    <property type="match status" value="2"/>
</dbReference>
<keyword evidence="8" id="KW-1185">Reference proteome</keyword>
<dbReference type="VEuPathDB" id="VectorBase:PPAI010589"/>
<dbReference type="PANTHER" id="PTHR12352">
    <property type="entry name" value="SECRETED MODULAR CALCIUM-BINDING PROTEIN"/>
    <property type="match status" value="1"/>
</dbReference>
<comment type="caution">
    <text evidence="5">Lacks conserved residue(s) required for the propagation of feature annotation.</text>
</comment>
<proteinExistence type="predicted"/>
<dbReference type="SMART" id="SM00211">
    <property type="entry name" value="TY"/>
    <property type="match status" value="2"/>
</dbReference>